<sequence length="130" mass="15247">MEQEQLKSKYLVKEEELKRLYSIIPQLEEKLRQSVEQTKIFDQKNTELEQRQKLPNQENCSTGVNASFLNFILFRIDKTVIQLLENGMVQELPVYLGARGKRYYLNPGGNRIYVSKNVNNIKLSEAMDTF</sequence>
<gene>
    <name evidence="1" type="ORF">BpHYR1_003642</name>
</gene>
<dbReference type="Proteomes" id="UP000276133">
    <property type="component" value="Unassembled WGS sequence"/>
</dbReference>
<evidence type="ECO:0000313" key="2">
    <source>
        <dbReference type="Proteomes" id="UP000276133"/>
    </source>
</evidence>
<name>A0A3M7PKP8_BRAPC</name>
<proteinExistence type="predicted"/>
<evidence type="ECO:0000313" key="1">
    <source>
        <dbReference type="EMBL" id="RMZ99563.1"/>
    </source>
</evidence>
<comment type="caution">
    <text evidence="1">The sequence shown here is derived from an EMBL/GenBank/DDBJ whole genome shotgun (WGS) entry which is preliminary data.</text>
</comment>
<protein>
    <submittedName>
        <fullName evidence="1">Uncharacterized protein</fullName>
    </submittedName>
</protein>
<keyword evidence="2" id="KW-1185">Reference proteome</keyword>
<dbReference type="EMBL" id="REGN01010161">
    <property type="protein sequence ID" value="RMZ99563.1"/>
    <property type="molecule type" value="Genomic_DNA"/>
</dbReference>
<dbReference type="AlphaFoldDB" id="A0A3M7PKP8"/>
<reference evidence="1 2" key="1">
    <citation type="journal article" date="2018" name="Sci. Rep.">
        <title>Genomic signatures of local adaptation to the degree of environmental predictability in rotifers.</title>
        <authorList>
            <person name="Franch-Gras L."/>
            <person name="Hahn C."/>
            <person name="Garcia-Roger E.M."/>
            <person name="Carmona M.J."/>
            <person name="Serra M."/>
            <person name="Gomez A."/>
        </authorList>
    </citation>
    <scope>NUCLEOTIDE SEQUENCE [LARGE SCALE GENOMIC DNA]</scope>
    <source>
        <strain evidence="1">HYR1</strain>
    </source>
</reference>
<accession>A0A3M7PKP8</accession>
<organism evidence="1 2">
    <name type="scientific">Brachionus plicatilis</name>
    <name type="common">Marine rotifer</name>
    <name type="synonym">Brachionus muelleri</name>
    <dbReference type="NCBI Taxonomy" id="10195"/>
    <lineage>
        <taxon>Eukaryota</taxon>
        <taxon>Metazoa</taxon>
        <taxon>Spiralia</taxon>
        <taxon>Gnathifera</taxon>
        <taxon>Rotifera</taxon>
        <taxon>Eurotatoria</taxon>
        <taxon>Monogononta</taxon>
        <taxon>Pseudotrocha</taxon>
        <taxon>Ploima</taxon>
        <taxon>Brachionidae</taxon>
        <taxon>Brachionus</taxon>
    </lineage>
</organism>